<dbReference type="SUPFAM" id="SSF81653">
    <property type="entry name" value="Calcium ATPase, transduction domain A"/>
    <property type="match status" value="1"/>
</dbReference>
<dbReference type="InterPro" id="IPR036412">
    <property type="entry name" value="HAD-like_sf"/>
</dbReference>
<evidence type="ECO:0000256" key="3">
    <source>
        <dbReference type="ARBA" id="ARBA00022692"/>
    </source>
</evidence>
<protein>
    <submittedName>
        <fullName evidence="13">Copper-translocating P-type ATPase</fullName>
    </submittedName>
</protein>
<comment type="subcellular location">
    <subcellularLocation>
        <location evidence="10">Cell membrane</location>
    </subcellularLocation>
    <subcellularLocation>
        <location evidence="1">Endomembrane system</location>
        <topology evidence="1">Multi-pass membrane protein</topology>
    </subcellularLocation>
</comment>
<evidence type="ECO:0000313" key="13">
    <source>
        <dbReference type="EMBL" id="MES1929110.1"/>
    </source>
</evidence>
<dbReference type="Pfam" id="PF19335">
    <property type="entry name" value="HMBD"/>
    <property type="match status" value="2"/>
</dbReference>
<evidence type="ECO:0000256" key="1">
    <source>
        <dbReference type="ARBA" id="ARBA00004127"/>
    </source>
</evidence>
<dbReference type="InterPro" id="IPR018303">
    <property type="entry name" value="ATPase_P-typ_P_site"/>
</dbReference>
<dbReference type="InterPro" id="IPR012348">
    <property type="entry name" value="RNR-like"/>
</dbReference>
<dbReference type="CDD" id="cd02094">
    <property type="entry name" value="P-type_ATPase_Cu-like"/>
    <property type="match status" value="1"/>
</dbReference>
<comment type="similarity">
    <text evidence="2 10">Belongs to the cation transport ATPase (P-type) (TC 3.A.3) family. Type IB subfamily.</text>
</comment>
<dbReference type="InterPro" id="IPR045800">
    <property type="entry name" value="HMBD"/>
</dbReference>
<feature type="transmembrane region" description="Helical" evidence="10">
    <location>
        <begin position="441"/>
        <end position="464"/>
    </location>
</feature>
<dbReference type="PRINTS" id="PR00943">
    <property type="entry name" value="CUATPASE"/>
</dbReference>
<feature type="transmembrane region" description="Helical" evidence="10">
    <location>
        <begin position="258"/>
        <end position="278"/>
    </location>
</feature>
<dbReference type="EMBL" id="APND01000002">
    <property type="protein sequence ID" value="MES1929110.1"/>
    <property type="molecule type" value="Genomic_DNA"/>
</dbReference>
<dbReference type="InterPro" id="IPR027256">
    <property type="entry name" value="P-typ_ATPase_IB"/>
</dbReference>
<keyword evidence="3 10" id="KW-0812">Transmembrane</keyword>
<dbReference type="SMART" id="SM00746">
    <property type="entry name" value="TRASH"/>
    <property type="match status" value="1"/>
</dbReference>
<gene>
    <name evidence="13" type="ORF">SADO_07637</name>
</gene>
<organism evidence="13 14">
    <name type="scientific">Salinisphaera dokdonensis CL-ES53</name>
    <dbReference type="NCBI Taxonomy" id="1304272"/>
    <lineage>
        <taxon>Bacteria</taxon>
        <taxon>Pseudomonadati</taxon>
        <taxon>Pseudomonadota</taxon>
        <taxon>Gammaproteobacteria</taxon>
        <taxon>Salinisphaerales</taxon>
        <taxon>Salinisphaeraceae</taxon>
        <taxon>Salinisphaera</taxon>
    </lineage>
</organism>
<dbReference type="SUPFAM" id="SSF47240">
    <property type="entry name" value="Ferritin-like"/>
    <property type="match status" value="1"/>
</dbReference>
<dbReference type="NCBIfam" id="TIGR01494">
    <property type="entry name" value="ATPase_P-type"/>
    <property type="match status" value="1"/>
</dbReference>
<dbReference type="NCBIfam" id="TIGR01511">
    <property type="entry name" value="ATPase-IB1_Cu"/>
    <property type="match status" value="1"/>
</dbReference>
<keyword evidence="4 10" id="KW-0479">Metal-binding</keyword>
<keyword evidence="8 10" id="KW-1133">Transmembrane helix</keyword>
<evidence type="ECO:0000256" key="6">
    <source>
        <dbReference type="ARBA" id="ARBA00022840"/>
    </source>
</evidence>
<dbReference type="InterPro" id="IPR007029">
    <property type="entry name" value="YHS_dom"/>
</dbReference>
<dbReference type="PRINTS" id="PR00119">
    <property type="entry name" value="CATATPASE"/>
</dbReference>
<dbReference type="Gene3D" id="1.10.620.20">
    <property type="entry name" value="Ribonucleotide Reductase, subunit A"/>
    <property type="match status" value="1"/>
</dbReference>
<keyword evidence="7" id="KW-1278">Translocase</keyword>
<evidence type="ECO:0000256" key="2">
    <source>
        <dbReference type="ARBA" id="ARBA00006024"/>
    </source>
</evidence>
<dbReference type="InterPro" id="IPR008250">
    <property type="entry name" value="ATPase_P-typ_transduc_dom_A_sf"/>
</dbReference>
<evidence type="ECO:0000256" key="4">
    <source>
        <dbReference type="ARBA" id="ARBA00022723"/>
    </source>
</evidence>
<evidence type="ECO:0000313" key="14">
    <source>
        <dbReference type="Proteomes" id="UP001460888"/>
    </source>
</evidence>
<dbReference type="SUPFAM" id="SSF56784">
    <property type="entry name" value="HAD-like"/>
    <property type="match status" value="1"/>
</dbReference>
<dbReference type="InterPro" id="IPR023298">
    <property type="entry name" value="ATPase_P-typ_TM_dom_sf"/>
</dbReference>
<dbReference type="SFLD" id="SFLDF00027">
    <property type="entry name" value="p-type_atpase"/>
    <property type="match status" value="1"/>
</dbReference>
<keyword evidence="9 10" id="KW-0472">Membrane</keyword>
<keyword evidence="5 10" id="KW-0547">Nucleotide-binding</keyword>
<dbReference type="Pfam" id="PF00122">
    <property type="entry name" value="E1-E2_ATPase"/>
    <property type="match status" value="1"/>
</dbReference>
<feature type="transmembrane region" description="Helical" evidence="10">
    <location>
        <begin position="413"/>
        <end position="435"/>
    </location>
</feature>
<dbReference type="Pfam" id="PF00702">
    <property type="entry name" value="Hydrolase"/>
    <property type="match status" value="1"/>
</dbReference>
<dbReference type="SFLD" id="SFLDG00002">
    <property type="entry name" value="C1.7:_P-type_atpase_like"/>
    <property type="match status" value="1"/>
</dbReference>
<dbReference type="InterPro" id="IPR059000">
    <property type="entry name" value="ATPase_P-type_domA"/>
</dbReference>
<dbReference type="PANTHER" id="PTHR43520">
    <property type="entry name" value="ATP7, ISOFORM B"/>
    <property type="match status" value="1"/>
</dbReference>
<keyword evidence="10" id="KW-1003">Cell membrane</keyword>
<dbReference type="InterPro" id="IPR001757">
    <property type="entry name" value="P_typ_ATPase"/>
</dbReference>
<evidence type="ECO:0000259" key="12">
    <source>
        <dbReference type="SMART" id="SM00746"/>
    </source>
</evidence>
<evidence type="ECO:0000256" key="9">
    <source>
        <dbReference type="ARBA" id="ARBA00023136"/>
    </source>
</evidence>
<feature type="domain" description="TRASH" evidence="12">
    <location>
        <begin position="20"/>
        <end position="57"/>
    </location>
</feature>
<keyword evidence="6 10" id="KW-0067">ATP-binding</keyword>
<dbReference type="Pfam" id="PF04945">
    <property type="entry name" value="YHS"/>
    <property type="match status" value="1"/>
</dbReference>
<comment type="caution">
    <text evidence="13">The sequence shown here is derived from an EMBL/GenBank/DDBJ whole genome shotgun (WGS) entry which is preliminary data.</text>
</comment>
<dbReference type="SUPFAM" id="SSF81665">
    <property type="entry name" value="Calcium ATPase, transmembrane domain M"/>
    <property type="match status" value="1"/>
</dbReference>
<dbReference type="NCBIfam" id="TIGR01525">
    <property type="entry name" value="ATPase-IB_hvy"/>
    <property type="match status" value="1"/>
</dbReference>
<name>A0ABV2AZP9_9GAMM</name>
<evidence type="ECO:0000256" key="5">
    <source>
        <dbReference type="ARBA" id="ARBA00022741"/>
    </source>
</evidence>
<dbReference type="InterPro" id="IPR023299">
    <property type="entry name" value="ATPase_P-typ_cyto_dom_N"/>
</dbReference>
<dbReference type="SFLD" id="SFLDS00003">
    <property type="entry name" value="Haloacid_Dehalogenase"/>
    <property type="match status" value="1"/>
</dbReference>
<dbReference type="Proteomes" id="UP001460888">
    <property type="component" value="Unassembled WGS sequence"/>
</dbReference>
<feature type="transmembrane region" description="Helical" evidence="10">
    <location>
        <begin position="187"/>
        <end position="208"/>
    </location>
</feature>
<feature type="region of interest" description="Disordered" evidence="11">
    <location>
        <begin position="1"/>
        <end position="20"/>
    </location>
</feature>
<evidence type="ECO:0000256" key="7">
    <source>
        <dbReference type="ARBA" id="ARBA00022967"/>
    </source>
</evidence>
<sequence length="811" mass="85657">MTMTEHNCHTPGDAEQATKDPVCGMSVTSAEAPRHEHDGQTWYFCCARCRDRFAADPESFLNPSESDDAPAPPGTQYICPMCPGVESDKPDDCPKCGMALEPAKPPKRQTQYTCPMHPEIVEDEPGDCPKCGMALEPTTVSADTDDPELKAMLRRFWVSLPLSAAIFALAMGEMVPGLDLRGFFGASFGWIQLALATPVVFWCGGFAFKRAWQSVVNASPNMWTLIALGVGAAYGFSIVALLLPGVLPESFMSGAGHAPLYFEAAAVIITLILLGQVMEARARGQTSRALASLLDLAPPSARRLDDDGNETDVALDSLAAGDRLRVRPGEKVPVDGTLVEGRSTLDESMITGEPVPQEKQTGDSVTGGTVNQTGSFVMQADSVGDDTVLSRIVDMVAAAQRSRAPIQGLADKVASVFVPAVVLSAITAFVVWALVGPEPALSYALVAAISVLIIACPCALGLATPMSVMVGIGRGAREGVLIRDAEALEHMENVDVLLMDKTGTLTEGRPRLVGVEPSGDLAEDELLALVASLENASEHPLARSIVDGATEREIHMRDVEDFESLTGRGVRGRVDGHDVFIGNAALMQDYGIDAEPLREPADKRREAGETVMLVAVDGALAGLVAVADPVKSSTREAVEILHAAGLRLVMLTGDSETTARAVARDLGIDEVHAGALPEDKHALVERFQRDGLTVAMAGDGVNDAPALAKADVGIAMGTGTDVAMESARITLVKGDLRGIAKAVRLSKQSMRNIRQNLFFAFVYNGAGVPIAAGVLYPLFGAMLSPMLAAAAMSLSSVSVISNALRLRRVSL</sequence>
<dbReference type="Gene3D" id="3.40.50.1000">
    <property type="entry name" value="HAD superfamily/HAD-like"/>
    <property type="match status" value="1"/>
</dbReference>
<keyword evidence="14" id="KW-1185">Reference proteome</keyword>
<evidence type="ECO:0000256" key="10">
    <source>
        <dbReference type="RuleBase" id="RU362081"/>
    </source>
</evidence>
<feature type="transmembrane region" description="Helical" evidence="10">
    <location>
        <begin position="220"/>
        <end position="246"/>
    </location>
</feature>
<dbReference type="Gene3D" id="2.70.150.10">
    <property type="entry name" value="Calcium-transporting ATPase, cytoplasmic transduction domain A"/>
    <property type="match status" value="1"/>
</dbReference>
<dbReference type="InterPro" id="IPR009078">
    <property type="entry name" value="Ferritin-like_SF"/>
</dbReference>
<proteinExistence type="inferred from homology"/>
<feature type="transmembrane region" description="Helical" evidence="10">
    <location>
        <begin position="156"/>
        <end position="175"/>
    </location>
</feature>
<dbReference type="InterPro" id="IPR023214">
    <property type="entry name" value="HAD_sf"/>
</dbReference>
<dbReference type="PANTHER" id="PTHR43520:SF8">
    <property type="entry name" value="P-TYPE CU(+) TRANSPORTER"/>
    <property type="match status" value="1"/>
</dbReference>
<feature type="transmembrane region" description="Helical" evidence="10">
    <location>
        <begin position="757"/>
        <end position="779"/>
    </location>
</feature>
<feature type="transmembrane region" description="Helical" evidence="10">
    <location>
        <begin position="785"/>
        <end position="804"/>
    </location>
</feature>
<dbReference type="Gene3D" id="3.40.1110.10">
    <property type="entry name" value="Calcium-transporting ATPase, cytoplasmic domain N"/>
    <property type="match status" value="1"/>
</dbReference>
<dbReference type="PROSITE" id="PS00154">
    <property type="entry name" value="ATPASE_E1_E2"/>
    <property type="match status" value="1"/>
</dbReference>
<reference evidence="13 14" key="1">
    <citation type="submission" date="2013-03" db="EMBL/GenBank/DDBJ databases">
        <title>Salinisphaera dokdonensis CL-ES53 Genome Sequencing.</title>
        <authorList>
            <person name="Li C."/>
            <person name="Lai Q."/>
            <person name="Shao Z."/>
        </authorList>
    </citation>
    <scope>NUCLEOTIDE SEQUENCE [LARGE SCALE GENOMIC DNA]</scope>
    <source>
        <strain evidence="13 14">CL-ES53</strain>
    </source>
</reference>
<evidence type="ECO:0000256" key="11">
    <source>
        <dbReference type="SAM" id="MobiDB-lite"/>
    </source>
</evidence>
<evidence type="ECO:0000256" key="8">
    <source>
        <dbReference type="ARBA" id="ARBA00022989"/>
    </source>
</evidence>
<dbReference type="InterPro" id="IPR044492">
    <property type="entry name" value="P_typ_ATPase_HD_dom"/>
</dbReference>
<dbReference type="InterPro" id="IPR011017">
    <property type="entry name" value="TRASH_dom"/>
</dbReference>
<accession>A0ABV2AZP9</accession>